<dbReference type="Pfam" id="PF02690">
    <property type="entry name" value="Na_Pi_cotrans"/>
    <property type="match status" value="2"/>
</dbReference>
<feature type="transmembrane region" description="Helical" evidence="6">
    <location>
        <begin position="30"/>
        <end position="51"/>
    </location>
</feature>
<feature type="transmembrane region" description="Helical" evidence="6">
    <location>
        <begin position="236"/>
        <end position="258"/>
    </location>
</feature>
<feature type="transmembrane region" description="Helical" evidence="6">
    <location>
        <begin position="71"/>
        <end position="100"/>
    </location>
</feature>
<dbReference type="EMBL" id="CP018800">
    <property type="protein sequence ID" value="ATX81501.1"/>
    <property type="molecule type" value="Genomic_DNA"/>
</dbReference>
<evidence type="ECO:0000256" key="2">
    <source>
        <dbReference type="ARBA" id="ARBA00022475"/>
    </source>
</evidence>
<dbReference type="GO" id="GO:0005886">
    <property type="term" value="C:plasma membrane"/>
    <property type="evidence" value="ECO:0007669"/>
    <property type="project" value="UniProtKB-SubCell"/>
</dbReference>
<keyword evidence="4 6" id="KW-1133">Transmembrane helix</keyword>
<comment type="subcellular location">
    <subcellularLocation>
        <location evidence="1">Cell membrane</location>
        <topology evidence="1">Multi-pass membrane protein</topology>
    </subcellularLocation>
</comment>
<evidence type="ECO:0000256" key="3">
    <source>
        <dbReference type="ARBA" id="ARBA00022692"/>
    </source>
</evidence>
<dbReference type="Proteomes" id="UP000231637">
    <property type="component" value="Chromosome"/>
</dbReference>
<feature type="transmembrane region" description="Helical" evidence="6">
    <location>
        <begin position="195"/>
        <end position="224"/>
    </location>
</feature>
<dbReference type="GO" id="GO:0044341">
    <property type="term" value="P:sodium-dependent phosphate transport"/>
    <property type="evidence" value="ECO:0007669"/>
    <property type="project" value="InterPro"/>
</dbReference>
<evidence type="ECO:0000256" key="1">
    <source>
        <dbReference type="ARBA" id="ARBA00004651"/>
    </source>
</evidence>
<keyword evidence="8" id="KW-1185">Reference proteome</keyword>
<evidence type="ECO:0000313" key="7">
    <source>
        <dbReference type="EMBL" id="ATX81501.1"/>
    </source>
</evidence>
<reference evidence="7 8" key="1">
    <citation type="submission" date="2016-12" db="EMBL/GenBank/DDBJ databases">
        <title>Isolation and genomic insights into novel planktonic Zetaproteobacteria from stratified waters of the Chesapeake Bay.</title>
        <authorList>
            <person name="McAllister S.M."/>
            <person name="Kato S."/>
            <person name="Chan C.S."/>
            <person name="Chiu B.K."/>
            <person name="Field E.K."/>
        </authorList>
    </citation>
    <scope>NUCLEOTIDE SEQUENCE [LARGE SCALE GENOMIC DNA]</scope>
    <source>
        <strain evidence="7 8">CP-8</strain>
    </source>
</reference>
<dbReference type="OrthoDB" id="9763003at2"/>
<gene>
    <name evidence="7" type="ORF">Ga0123462_0631</name>
</gene>
<dbReference type="PANTHER" id="PTHR10010:SF46">
    <property type="entry name" value="SODIUM-DEPENDENT PHOSPHATE TRANSPORT PROTEIN 2B"/>
    <property type="match status" value="1"/>
</dbReference>
<feature type="transmembrane region" description="Helical" evidence="6">
    <location>
        <begin position="7"/>
        <end position="24"/>
    </location>
</feature>
<dbReference type="AlphaFoldDB" id="A0A2K8L6N5"/>
<feature type="transmembrane region" description="Helical" evidence="6">
    <location>
        <begin position="132"/>
        <end position="150"/>
    </location>
</feature>
<organism evidence="7 8">
    <name type="scientific">Mariprofundus ferrinatatus</name>
    <dbReference type="NCBI Taxonomy" id="1921087"/>
    <lineage>
        <taxon>Bacteria</taxon>
        <taxon>Pseudomonadati</taxon>
        <taxon>Pseudomonadota</taxon>
        <taxon>Candidatius Mariprofundia</taxon>
        <taxon>Mariprofundales</taxon>
        <taxon>Mariprofundaceae</taxon>
        <taxon>Mariprofundus</taxon>
    </lineage>
</organism>
<evidence type="ECO:0000313" key="8">
    <source>
        <dbReference type="Proteomes" id="UP000231637"/>
    </source>
</evidence>
<dbReference type="NCBIfam" id="NF037997">
    <property type="entry name" value="Na_Pi_symport"/>
    <property type="match status" value="1"/>
</dbReference>
<keyword evidence="2" id="KW-1003">Cell membrane</keyword>
<dbReference type="KEGG" id="mfn:Ga0123462_0631"/>
<evidence type="ECO:0000256" key="6">
    <source>
        <dbReference type="SAM" id="Phobius"/>
    </source>
</evidence>
<name>A0A2K8L6N5_9PROT</name>
<feature type="transmembrane region" description="Helical" evidence="6">
    <location>
        <begin position="310"/>
        <end position="332"/>
    </location>
</feature>
<evidence type="ECO:0000256" key="5">
    <source>
        <dbReference type="ARBA" id="ARBA00023136"/>
    </source>
</evidence>
<keyword evidence="5 6" id="KW-0472">Membrane</keyword>
<feature type="transmembrane region" description="Helical" evidence="6">
    <location>
        <begin position="270"/>
        <end position="298"/>
    </location>
</feature>
<dbReference type="PANTHER" id="PTHR10010">
    <property type="entry name" value="SOLUTE CARRIER FAMILY 34 SODIUM PHOSPHATE , MEMBER 2-RELATED"/>
    <property type="match status" value="1"/>
</dbReference>
<dbReference type="InterPro" id="IPR003841">
    <property type="entry name" value="Na/Pi_transpt"/>
</dbReference>
<sequence>MRNTLRKVILPSIMLILAYGFWISPDFKEISAGVAIFLFGMLALEEGFRAFTGGVLEKILKKSTNRMWKSLTFGFTAATVMQSSSLVSVITISFLSVGLIGLVEGLGIVFGANVGTTTGAWLIAGFGLKVKISAYAMPMLVFGVMLIFQRSKSLKGAGYILVGLGFLFLGIHHMKEGFEAFQNSIDLTAYAMDGMAGILVFTLIGIVATIIMQSSHATLVLIITALSVNQLTYENALALAIGANVGTTITAVLGALSSNVEGKRLALADVIFKVAAGVVFIILMQPIIGIVDAIASAIGLADNDYTLKLAIFHTIFNVAGVIIMVPLIGRLVQLVNTIFKSEPDQHAQPKYLNESSMEFGDTALEALRMETARIYDKATDIIAKGLSLEKDDVFSSTKLKTVIREHDKAVDFDIDDVYEHEIRYLCGAILDYTNGLSFDAETSRQISRIRKANQSILIALKDVKHLQKNMLQYIASDNPAIAGEYNRLRQRIAKVLRRLERIRNQDLSSASILSLDALKLTLEKNAGLLHQRLDELIREGDVSAEMAVSLMTDSNYTYSIIHNLIEVNHNYLKSEESSHNAAEHMIALNRDEINSVLSGNRSGDERE</sequence>
<accession>A0A2K8L6N5</accession>
<dbReference type="RefSeq" id="WP_100264956.1">
    <property type="nucleotide sequence ID" value="NZ_CP018800.1"/>
</dbReference>
<evidence type="ECO:0000256" key="4">
    <source>
        <dbReference type="ARBA" id="ARBA00022989"/>
    </source>
</evidence>
<feature type="transmembrane region" description="Helical" evidence="6">
    <location>
        <begin position="156"/>
        <end position="174"/>
    </location>
</feature>
<protein>
    <submittedName>
        <fullName evidence="7">Phosphate:Na+ symporter</fullName>
    </submittedName>
</protein>
<dbReference type="GO" id="GO:0005436">
    <property type="term" value="F:sodium:phosphate symporter activity"/>
    <property type="evidence" value="ECO:0007669"/>
    <property type="project" value="InterPro"/>
</dbReference>
<proteinExistence type="predicted"/>
<keyword evidence="3 6" id="KW-0812">Transmembrane</keyword>